<dbReference type="GO" id="GO:0004076">
    <property type="term" value="F:biotin synthase activity"/>
    <property type="evidence" value="ECO:0007669"/>
    <property type="project" value="UniProtKB-EC"/>
</dbReference>
<comment type="pathway">
    <text evidence="1 13">Cofactor biosynthesis; biotin biosynthesis; biotin from 7,8-diaminononanoate: step 2/2.</text>
</comment>
<comment type="catalytic activity">
    <reaction evidence="12 13">
        <text>(4R,5S)-dethiobiotin + (sulfur carrier)-SH + 2 reduced [2Fe-2S]-[ferredoxin] + 2 S-adenosyl-L-methionine = (sulfur carrier)-H + biotin + 2 5'-deoxyadenosine + 2 L-methionine + 2 oxidized [2Fe-2S]-[ferredoxin]</text>
        <dbReference type="Rhea" id="RHEA:22060"/>
        <dbReference type="Rhea" id="RHEA-COMP:10000"/>
        <dbReference type="Rhea" id="RHEA-COMP:10001"/>
        <dbReference type="Rhea" id="RHEA-COMP:14737"/>
        <dbReference type="Rhea" id="RHEA-COMP:14739"/>
        <dbReference type="ChEBI" id="CHEBI:17319"/>
        <dbReference type="ChEBI" id="CHEBI:29917"/>
        <dbReference type="ChEBI" id="CHEBI:33737"/>
        <dbReference type="ChEBI" id="CHEBI:33738"/>
        <dbReference type="ChEBI" id="CHEBI:57586"/>
        <dbReference type="ChEBI" id="CHEBI:57844"/>
        <dbReference type="ChEBI" id="CHEBI:59789"/>
        <dbReference type="ChEBI" id="CHEBI:64428"/>
        <dbReference type="ChEBI" id="CHEBI:149473"/>
        <dbReference type="EC" id="2.8.1.6"/>
    </reaction>
</comment>
<keyword evidence="9 13" id="KW-0093">Biotin biosynthesis</keyword>
<dbReference type="SFLD" id="SFLDG01060">
    <property type="entry name" value="BATS_domain_containing"/>
    <property type="match status" value="1"/>
</dbReference>
<dbReference type="PROSITE" id="PS51918">
    <property type="entry name" value="RADICAL_SAM"/>
    <property type="match status" value="1"/>
</dbReference>
<evidence type="ECO:0000256" key="2">
    <source>
        <dbReference type="ARBA" id="ARBA00010765"/>
    </source>
</evidence>
<protein>
    <recommendedName>
        <fullName evidence="3 13">Biotin synthase</fullName>
        <ecNumber evidence="3 13">2.8.1.6</ecNumber>
    </recommendedName>
</protein>
<comment type="caution">
    <text evidence="15">The sequence shown here is derived from an EMBL/GenBank/DDBJ whole genome shotgun (WGS) entry which is preliminary data.</text>
</comment>
<evidence type="ECO:0000256" key="12">
    <source>
        <dbReference type="ARBA" id="ARBA00051157"/>
    </source>
</evidence>
<feature type="binding site" evidence="13">
    <location>
        <position position="67"/>
    </location>
    <ligand>
        <name>[4Fe-4S] cluster</name>
        <dbReference type="ChEBI" id="CHEBI:49883"/>
        <note>4Fe-4S-S-AdoMet</note>
    </ligand>
</feature>
<feature type="binding site" evidence="13">
    <location>
        <position position="141"/>
    </location>
    <ligand>
        <name>[2Fe-2S] cluster</name>
        <dbReference type="ChEBI" id="CHEBI:190135"/>
    </ligand>
</feature>
<dbReference type="InterPro" id="IPR024177">
    <property type="entry name" value="Biotin_synthase"/>
</dbReference>
<feature type="binding site" evidence="13">
    <location>
        <position position="271"/>
    </location>
    <ligand>
        <name>[2Fe-2S] cluster</name>
        <dbReference type="ChEBI" id="CHEBI:190135"/>
    </ligand>
</feature>
<evidence type="ECO:0000256" key="5">
    <source>
        <dbReference type="ARBA" id="ARBA00022679"/>
    </source>
</evidence>
<feature type="binding site" evidence="13">
    <location>
        <position position="71"/>
    </location>
    <ligand>
        <name>[4Fe-4S] cluster</name>
        <dbReference type="ChEBI" id="CHEBI:49883"/>
        <note>4Fe-4S-S-AdoMet</note>
    </ligand>
</feature>
<keyword evidence="8 13" id="KW-0479">Metal-binding</keyword>
<evidence type="ECO:0000256" key="4">
    <source>
        <dbReference type="ARBA" id="ARBA00022485"/>
    </source>
</evidence>
<keyword evidence="4 13" id="KW-0004">4Fe-4S</keyword>
<dbReference type="SFLD" id="SFLDS00029">
    <property type="entry name" value="Radical_SAM"/>
    <property type="match status" value="1"/>
</dbReference>
<comment type="cofactor">
    <cofactor evidence="13">
        <name>[4Fe-4S] cluster</name>
        <dbReference type="ChEBI" id="CHEBI:49883"/>
    </cofactor>
    <text evidence="13">Binds 1 [4Fe-4S] cluster. The cluster is coordinated with 3 cysteines and an exchangeable S-adenosyl-L-methionine.</text>
</comment>
<evidence type="ECO:0000256" key="11">
    <source>
        <dbReference type="ARBA" id="ARBA00023014"/>
    </source>
</evidence>
<comment type="subunit">
    <text evidence="13">Homodimer.</text>
</comment>
<accession>A0ABU9UC02</accession>
<dbReference type="PIRSF" id="PIRSF001619">
    <property type="entry name" value="Biotin_synth"/>
    <property type="match status" value="1"/>
</dbReference>
<dbReference type="CDD" id="cd01335">
    <property type="entry name" value="Radical_SAM"/>
    <property type="match status" value="1"/>
</dbReference>
<gene>
    <name evidence="13 15" type="primary">bioB</name>
    <name evidence="15" type="ORF">WKV44_04005</name>
</gene>
<evidence type="ECO:0000313" key="15">
    <source>
        <dbReference type="EMBL" id="MEM5947702.1"/>
    </source>
</evidence>
<keyword evidence="16" id="KW-1185">Reference proteome</keyword>
<comment type="caution">
    <text evidence="13">Lacks conserved residue(s) required for the propagation of feature annotation.</text>
</comment>
<comment type="cofactor">
    <cofactor evidence="13">
        <name>[2Fe-2S] cluster</name>
        <dbReference type="ChEBI" id="CHEBI:190135"/>
    </cofactor>
    <text evidence="13">Binds 1 [2Fe-2S] cluster. The cluster is coordinated with 3 cysteines and 1 arginine.</text>
</comment>
<dbReference type="InterPro" id="IPR010722">
    <property type="entry name" value="BATS_dom"/>
</dbReference>
<dbReference type="InterPro" id="IPR058240">
    <property type="entry name" value="rSAM_sf"/>
</dbReference>
<keyword evidence="6 13" id="KW-0949">S-adenosyl-L-methionine</keyword>
<dbReference type="InterPro" id="IPR006638">
    <property type="entry name" value="Elp3/MiaA/NifB-like_rSAM"/>
</dbReference>
<evidence type="ECO:0000256" key="1">
    <source>
        <dbReference type="ARBA" id="ARBA00004942"/>
    </source>
</evidence>
<reference evidence="15 16" key="1">
    <citation type="submission" date="2024-03" db="EMBL/GenBank/DDBJ databases">
        <title>Ignisphaera cupida sp. nov., a hyperthermophilic hydrolytic archaeon from a hot spring of Kamchatka, and proposal of Ignisphaeraceae fam. nov.</title>
        <authorList>
            <person name="Podosokorskaya O.A."/>
            <person name="Elcheninov A.G."/>
            <person name="Maltseva A.I."/>
            <person name="Zayulina K.S."/>
            <person name="Novikov A."/>
            <person name="Merkel A.Y."/>
        </authorList>
    </citation>
    <scope>NUCLEOTIDE SEQUENCE [LARGE SCALE GENOMIC DNA]</scope>
    <source>
        <strain evidence="15 16">38H-sp</strain>
    </source>
</reference>
<organism evidence="15 16">
    <name type="scientific">Rarispira pelagica</name>
    <dbReference type="NCBI Taxonomy" id="3141764"/>
    <lineage>
        <taxon>Bacteria</taxon>
        <taxon>Pseudomonadati</taxon>
        <taxon>Spirochaetota</taxon>
        <taxon>Spirochaetia</taxon>
        <taxon>Winmispirales</taxon>
        <taxon>Winmispiraceae</taxon>
        <taxon>Rarispira</taxon>
    </lineage>
</organism>
<feature type="binding site" evidence="13">
    <location>
        <position position="74"/>
    </location>
    <ligand>
        <name>[4Fe-4S] cluster</name>
        <dbReference type="ChEBI" id="CHEBI:49883"/>
        <note>4Fe-4S-S-AdoMet</note>
    </ligand>
</feature>
<evidence type="ECO:0000256" key="9">
    <source>
        <dbReference type="ARBA" id="ARBA00022756"/>
    </source>
</evidence>
<dbReference type="SMART" id="SM00729">
    <property type="entry name" value="Elp3"/>
    <property type="match status" value="1"/>
</dbReference>
<dbReference type="EC" id="2.8.1.6" evidence="3 13"/>
<dbReference type="Pfam" id="PF06968">
    <property type="entry name" value="BATS"/>
    <property type="match status" value="1"/>
</dbReference>
<evidence type="ECO:0000256" key="7">
    <source>
        <dbReference type="ARBA" id="ARBA00022714"/>
    </source>
</evidence>
<keyword evidence="7 13" id="KW-0001">2Fe-2S</keyword>
<dbReference type="InterPro" id="IPR002684">
    <property type="entry name" value="Biotin_synth/BioAB"/>
</dbReference>
<dbReference type="EMBL" id="JBCHKQ010000002">
    <property type="protein sequence ID" value="MEM5947702.1"/>
    <property type="molecule type" value="Genomic_DNA"/>
</dbReference>
<evidence type="ECO:0000256" key="13">
    <source>
        <dbReference type="HAMAP-Rule" id="MF_01694"/>
    </source>
</evidence>
<evidence type="ECO:0000256" key="10">
    <source>
        <dbReference type="ARBA" id="ARBA00023004"/>
    </source>
</evidence>
<proteinExistence type="inferred from homology"/>
<evidence type="ECO:0000256" key="6">
    <source>
        <dbReference type="ARBA" id="ARBA00022691"/>
    </source>
</evidence>
<comment type="similarity">
    <text evidence="2 13">Belongs to the radical SAM superfamily. Biotin synthase family.</text>
</comment>
<dbReference type="HAMAP" id="MF_01694">
    <property type="entry name" value="BioB"/>
    <property type="match status" value="1"/>
</dbReference>
<keyword evidence="11 13" id="KW-0411">Iron-sulfur</keyword>
<name>A0ABU9UC02_9SPIR</name>
<dbReference type="InterPro" id="IPR013785">
    <property type="entry name" value="Aldolase_TIM"/>
</dbReference>
<sequence>MERLFLKEIRERAEKGEPISFELGLDVLNASSDVLPDIFAVTNALRIRHFGNRVNLCSIVNARSGACTEDCAFCAQSAYHKTEIDVYPLRGRDGIVDVYNKVDSTLPVNHFGVVTSGEALTDDELDNVISAISHKSRVNWCASLGTLSMEQLLSLKKSGLKRFHHNLETSPDYFSKICTTHSYEERLRTVQNAKQAGLEVCCGGIFGLGEGFEDRVSFALLLNELGVDAIPINFLVPVKGTRLENQPVMKPFDILRSIAMLRLVNPSTEIKVCAGRLLLGDLQSAIFWAGASGMMIGDLLTIAGRSVTEDIAMLDALGLIPVSAPVMCDN</sequence>
<dbReference type="Proteomes" id="UP001466331">
    <property type="component" value="Unassembled WGS sequence"/>
</dbReference>
<dbReference type="SUPFAM" id="SSF102114">
    <property type="entry name" value="Radical SAM enzymes"/>
    <property type="match status" value="1"/>
</dbReference>
<feature type="domain" description="Radical SAM core" evidence="14">
    <location>
        <begin position="49"/>
        <end position="276"/>
    </location>
</feature>
<dbReference type="PANTHER" id="PTHR22976">
    <property type="entry name" value="BIOTIN SYNTHASE"/>
    <property type="match status" value="1"/>
</dbReference>
<dbReference type="InterPro" id="IPR007197">
    <property type="entry name" value="rSAM"/>
</dbReference>
<keyword evidence="5 13" id="KW-0808">Transferase</keyword>
<evidence type="ECO:0000256" key="8">
    <source>
        <dbReference type="ARBA" id="ARBA00022723"/>
    </source>
</evidence>
<dbReference type="Gene3D" id="3.20.20.70">
    <property type="entry name" value="Aldolase class I"/>
    <property type="match status" value="1"/>
</dbReference>
<dbReference type="Pfam" id="PF04055">
    <property type="entry name" value="Radical_SAM"/>
    <property type="match status" value="1"/>
</dbReference>
<dbReference type="RefSeq" id="WP_420069153.1">
    <property type="nucleotide sequence ID" value="NZ_JBCHKQ010000002.1"/>
</dbReference>
<dbReference type="SFLD" id="SFLDG01278">
    <property type="entry name" value="biotin_synthase_like"/>
    <property type="match status" value="1"/>
</dbReference>
<keyword evidence="10 13" id="KW-0408">Iron</keyword>
<evidence type="ECO:0000256" key="3">
    <source>
        <dbReference type="ARBA" id="ARBA00012236"/>
    </source>
</evidence>
<dbReference type="PANTHER" id="PTHR22976:SF2">
    <property type="entry name" value="BIOTIN SYNTHASE, MITOCHONDRIAL"/>
    <property type="match status" value="1"/>
</dbReference>
<evidence type="ECO:0000313" key="16">
    <source>
        <dbReference type="Proteomes" id="UP001466331"/>
    </source>
</evidence>
<dbReference type="SMART" id="SM00876">
    <property type="entry name" value="BATS"/>
    <property type="match status" value="1"/>
</dbReference>
<comment type="function">
    <text evidence="13">Catalyzes the conversion of dethiobiotin (DTB) to biotin by the insertion of a sulfur atom into dethiobiotin via a radical-based mechanism.</text>
</comment>
<evidence type="ECO:0000259" key="14">
    <source>
        <dbReference type="PROSITE" id="PS51918"/>
    </source>
</evidence>
<feature type="binding site" evidence="13">
    <location>
        <position position="201"/>
    </location>
    <ligand>
        <name>[2Fe-2S] cluster</name>
        <dbReference type="ChEBI" id="CHEBI:190135"/>
    </ligand>
</feature>
<dbReference type="NCBIfam" id="TIGR00433">
    <property type="entry name" value="bioB"/>
    <property type="match status" value="1"/>
</dbReference>